<dbReference type="InterPro" id="IPR011051">
    <property type="entry name" value="RmlC_Cupin_sf"/>
</dbReference>
<evidence type="ECO:0000313" key="6">
    <source>
        <dbReference type="Proteomes" id="UP001069802"/>
    </source>
</evidence>
<dbReference type="RefSeq" id="WP_269422288.1">
    <property type="nucleotide sequence ID" value="NZ_JAPWGY010000002.1"/>
</dbReference>
<feature type="domain" description="Pirin C-terminal" evidence="4">
    <location>
        <begin position="190"/>
        <end position="288"/>
    </location>
</feature>
<organism evidence="5 6">
    <name type="scientific">Kiloniella laminariae</name>
    <dbReference type="NCBI Taxonomy" id="454162"/>
    <lineage>
        <taxon>Bacteria</taxon>
        <taxon>Pseudomonadati</taxon>
        <taxon>Pseudomonadota</taxon>
        <taxon>Alphaproteobacteria</taxon>
        <taxon>Rhodospirillales</taxon>
        <taxon>Kiloniellaceae</taxon>
        <taxon>Kiloniella</taxon>
    </lineage>
</organism>
<evidence type="ECO:0000256" key="1">
    <source>
        <dbReference type="ARBA" id="ARBA00008416"/>
    </source>
</evidence>
<dbReference type="InterPro" id="IPR012093">
    <property type="entry name" value="Pirin"/>
</dbReference>
<dbReference type="EMBL" id="JAPWGY010000002">
    <property type="protein sequence ID" value="MCZ4280076.1"/>
    <property type="molecule type" value="Genomic_DNA"/>
</dbReference>
<evidence type="ECO:0000259" key="4">
    <source>
        <dbReference type="Pfam" id="PF05726"/>
    </source>
</evidence>
<dbReference type="PANTHER" id="PTHR13903">
    <property type="entry name" value="PIRIN-RELATED"/>
    <property type="match status" value="1"/>
</dbReference>
<protein>
    <submittedName>
        <fullName evidence="5">Pirin family protein</fullName>
    </submittedName>
</protein>
<reference evidence="5" key="1">
    <citation type="submission" date="2022-12" db="EMBL/GenBank/DDBJ databases">
        <title>Bacterial isolates from different developmental stages of Nematostella vectensis.</title>
        <authorList>
            <person name="Fraune S."/>
        </authorList>
    </citation>
    <scope>NUCLEOTIDE SEQUENCE</scope>
    <source>
        <strain evidence="5">G21630-S1</strain>
    </source>
</reference>
<keyword evidence="6" id="KW-1185">Reference proteome</keyword>
<comment type="caution">
    <text evidence="5">The sequence shown here is derived from an EMBL/GenBank/DDBJ whole genome shotgun (WGS) entry which is preliminary data.</text>
</comment>
<dbReference type="SUPFAM" id="SSF51182">
    <property type="entry name" value="RmlC-like cupins"/>
    <property type="match status" value="1"/>
</dbReference>
<name>A0ABT4LG47_9PROT</name>
<dbReference type="InterPro" id="IPR014710">
    <property type="entry name" value="RmlC-like_jellyroll"/>
</dbReference>
<proteinExistence type="inferred from homology"/>
<sequence>MSWLPGTDSGALDDPQSVEMVIIPRTGDIGNFEVKRALPFRRKRMVGPFIFWDQMGPGEFLTGQGIDVRPHPHIGLSTVTYLFNGTMDHKDSLGNDMRIVPGDVNLMTAGSGIVHSERTGHDIRETPSNLYGIQSWIAQPKSHEAGAPAFEHTDVKKLPRFDADGIQGRVILGEFDGIKSPASTQWETLYVDLNLSGGARLPISATTEERAIYVLKGQIEIAGVVYDPEQMMVLRPGDKITVKALDDVRMMLLGGAAMDGPRYIWWNFVSSSKDQLEQAKEDWRKGRFAKVPGDEKEFIPLPE</sequence>
<accession>A0ABT4LG47</accession>
<gene>
    <name evidence="5" type="ORF">O4H49_04765</name>
</gene>
<dbReference type="InterPro" id="IPR003829">
    <property type="entry name" value="Pirin_N_dom"/>
</dbReference>
<dbReference type="Proteomes" id="UP001069802">
    <property type="component" value="Unassembled WGS sequence"/>
</dbReference>
<dbReference type="PANTHER" id="PTHR13903:SF8">
    <property type="entry name" value="PIRIN"/>
    <property type="match status" value="1"/>
</dbReference>
<dbReference type="CDD" id="cd02909">
    <property type="entry name" value="cupin_pirin_N"/>
    <property type="match status" value="1"/>
</dbReference>
<evidence type="ECO:0000256" key="2">
    <source>
        <dbReference type="RuleBase" id="RU003457"/>
    </source>
</evidence>
<evidence type="ECO:0000313" key="5">
    <source>
        <dbReference type="EMBL" id="MCZ4280076.1"/>
    </source>
</evidence>
<dbReference type="Gene3D" id="2.60.120.10">
    <property type="entry name" value="Jelly Rolls"/>
    <property type="match status" value="2"/>
</dbReference>
<dbReference type="InterPro" id="IPR008778">
    <property type="entry name" value="Pirin_C_dom"/>
</dbReference>
<evidence type="ECO:0000259" key="3">
    <source>
        <dbReference type="Pfam" id="PF02678"/>
    </source>
</evidence>
<comment type="similarity">
    <text evidence="1 2">Belongs to the pirin family.</text>
</comment>
<dbReference type="Pfam" id="PF02678">
    <property type="entry name" value="Pirin"/>
    <property type="match status" value="1"/>
</dbReference>
<dbReference type="Pfam" id="PF05726">
    <property type="entry name" value="Pirin_C"/>
    <property type="match status" value="1"/>
</dbReference>
<dbReference type="PIRSF" id="PIRSF006232">
    <property type="entry name" value="Pirin"/>
    <property type="match status" value="1"/>
</dbReference>
<dbReference type="CDD" id="cd02247">
    <property type="entry name" value="cupin_pirin_C"/>
    <property type="match status" value="1"/>
</dbReference>
<feature type="domain" description="Pirin N-terminal" evidence="3">
    <location>
        <begin position="32"/>
        <end position="137"/>
    </location>
</feature>